<keyword evidence="3" id="KW-0328">Glycosyltransferase</keyword>
<dbReference type="GO" id="GO:0005886">
    <property type="term" value="C:plasma membrane"/>
    <property type="evidence" value="ECO:0007669"/>
    <property type="project" value="UniProtKB-SubCell"/>
</dbReference>
<sequence length="237" mass="26434">MISVIIIAYNEERSIGACLDAFLQKQTDESYELILVDNASTDRTSMIVETYKNRLPLRILREERKGRGAARAAGFKAAQGEIILSSDGDSIVPPRWIENLASTLRNSSAIAVSGPCKVIDATPLTNALFNVIQPLSMHLYRLFVGHYWLTGSNFAIQRSAYEASGGFNPASPSSEDTELSFRVKRIGKIRYVSLAVISSGRRFKGGFFGFVKGLLAYPWTWIVRFIFRKNIDLSDVR</sequence>
<dbReference type="AlphaFoldDB" id="A0A1F6FYH1"/>
<keyword evidence="6" id="KW-0812">Transmembrane</keyword>
<dbReference type="GO" id="GO:0016757">
    <property type="term" value="F:glycosyltransferase activity"/>
    <property type="evidence" value="ECO:0007669"/>
    <property type="project" value="UniProtKB-KW"/>
</dbReference>
<feature type="domain" description="Glycosyltransferase 2-like" evidence="7">
    <location>
        <begin position="3"/>
        <end position="162"/>
    </location>
</feature>
<dbReference type="InterPro" id="IPR029044">
    <property type="entry name" value="Nucleotide-diphossugar_trans"/>
</dbReference>
<name>A0A1F6FYH1_9BACT</name>
<comment type="caution">
    <text evidence="8">The sequence shown here is derived from an EMBL/GenBank/DDBJ whole genome shotgun (WGS) entry which is preliminary data.</text>
</comment>
<evidence type="ECO:0000256" key="3">
    <source>
        <dbReference type="ARBA" id="ARBA00022676"/>
    </source>
</evidence>
<dbReference type="Gene3D" id="3.90.550.10">
    <property type="entry name" value="Spore Coat Polysaccharide Biosynthesis Protein SpsA, Chain A"/>
    <property type="match status" value="1"/>
</dbReference>
<accession>A0A1F6FYH1</accession>
<reference evidence="8 9" key="1">
    <citation type="journal article" date="2016" name="Nat. Commun.">
        <title>Thousands of microbial genomes shed light on interconnected biogeochemical processes in an aquifer system.</title>
        <authorList>
            <person name="Anantharaman K."/>
            <person name="Brown C.T."/>
            <person name="Hug L.A."/>
            <person name="Sharon I."/>
            <person name="Castelle C.J."/>
            <person name="Probst A.J."/>
            <person name="Thomas B.C."/>
            <person name="Singh A."/>
            <person name="Wilkins M.J."/>
            <person name="Karaoz U."/>
            <person name="Brodie E.L."/>
            <person name="Williams K.H."/>
            <person name="Hubbard S.S."/>
            <person name="Banfield J.F."/>
        </authorList>
    </citation>
    <scope>NUCLEOTIDE SEQUENCE [LARGE SCALE GENOMIC DNA]</scope>
</reference>
<evidence type="ECO:0000256" key="5">
    <source>
        <dbReference type="ARBA" id="ARBA00023136"/>
    </source>
</evidence>
<dbReference type="InterPro" id="IPR001173">
    <property type="entry name" value="Glyco_trans_2-like"/>
</dbReference>
<keyword evidence="2" id="KW-1003">Cell membrane</keyword>
<evidence type="ECO:0000256" key="6">
    <source>
        <dbReference type="SAM" id="Phobius"/>
    </source>
</evidence>
<gene>
    <name evidence="8" type="ORF">A3H16_03215</name>
</gene>
<dbReference type="Proteomes" id="UP000178601">
    <property type="component" value="Unassembled WGS sequence"/>
</dbReference>
<dbReference type="PANTHER" id="PTHR43646:SF2">
    <property type="entry name" value="GLYCOSYLTRANSFERASE 2-LIKE DOMAIN-CONTAINING PROTEIN"/>
    <property type="match status" value="1"/>
</dbReference>
<feature type="transmembrane region" description="Helical" evidence="6">
    <location>
        <begin position="207"/>
        <end position="227"/>
    </location>
</feature>
<evidence type="ECO:0000259" key="7">
    <source>
        <dbReference type="Pfam" id="PF00535"/>
    </source>
</evidence>
<proteinExistence type="predicted"/>
<keyword evidence="4" id="KW-0808">Transferase</keyword>
<keyword evidence="6" id="KW-1133">Transmembrane helix</keyword>
<organism evidence="8 9">
    <name type="scientific">Candidatus Kaiserbacteria bacterium RIFCSPLOWO2_12_FULL_53_8</name>
    <dbReference type="NCBI Taxonomy" id="1798529"/>
    <lineage>
        <taxon>Bacteria</taxon>
        <taxon>Candidatus Kaiseribacteriota</taxon>
    </lineage>
</organism>
<comment type="subcellular location">
    <subcellularLocation>
        <location evidence="1">Cell membrane</location>
    </subcellularLocation>
</comment>
<evidence type="ECO:0000256" key="4">
    <source>
        <dbReference type="ARBA" id="ARBA00022679"/>
    </source>
</evidence>
<evidence type="ECO:0000256" key="2">
    <source>
        <dbReference type="ARBA" id="ARBA00022475"/>
    </source>
</evidence>
<dbReference type="EMBL" id="MFMQ01000081">
    <property type="protein sequence ID" value="OGG90917.1"/>
    <property type="molecule type" value="Genomic_DNA"/>
</dbReference>
<keyword evidence="5 6" id="KW-0472">Membrane</keyword>
<evidence type="ECO:0000313" key="9">
    <source>
        <dbReference type="Proteomes" id="UP000178601"/>
    </source>
</evidence>
<evidence type="ECO:0000313" key="8">
    <source>
        <dbReference type="EMBL" id="OGG90917.1"/>
    </source>
</evidence>
<dbReference type="SUPFAM" id="SSF53448">
    <property type="entry name" value="Nucleotide-diphospho-sugar transferases"/>
    <property type="match status" value="1"/>
</dbReference>
<dbReference type="PANTHER" id="PTHR43646">
    <property type="entry name" value="GLYCOSYLTRANSFERASE"/>
    <property type="match status" value="1"/>
</dbReference>
<protein>
    <recommendedName>
        <fullName evidence="7">Glycosyltransferase 2-like domain-containing protein</fullName>
    </recommendedName>
</protein>
<dbReference type="Pfam" id="PF00535">
    <property type="entry name" value="Glycos_transf_2"/>
    <property type="match status" value="1"/>
</dbReference>
<evidence type="ECO:0000256" key="1">
    <source>
        <dbReference type="ARBA" id="ARBA00004236"/>
    </source>
</evidence>